<dbReference type="InterPro" id="IPR006439">
    <property type="entry name" value="HAD-SF_hydro_IA"/>
</dbReference>
<dbReference type="OrthoDB" id="9807630at2"/>
<protein>
    <submittedName>
        <fullName evidence="1">Putative hydrolase of the HAD superfamily</fullName>
    </submittedName>
</protein>
<dbReference type="SFLD" id="SFLDS00003">
    <property type="entry name" value="Haloacid_Dehalogenase"/>
    <property type="match status" value="1"/>
</dbReference>
<dbReference type="PANTHER" id="PTHR12725">
    <property type="entry name" value="HALOACID DEHALOGENASE-LIKE HYDROLASE"/>
    <property type="match status" value="1"/>
</dbReference>
<gene>
    <name evidence="1" type="ORF">EDC39_103152</name>
</gene>
<name>A0A5D3WMJ9_9BACT</name>
<dbReference type="SUPFAM" id="SSF56784">
    <property type="entry name" value="HAD-like"/>
    <property type="match status" value="1"/>
</dbReference>
<dbReference type="Pfam" id="PF00702">
    <property type="entry name" value="Hydrolase"/>
    <property type="match status" value="1"/>
</dbReference>
<reference evidence="1 2" key="1">
    <citation type="submission" date="2019-07" db="EMBL/GenBank/DDBJ databases">
        <title>Genomic Encyclopedia of Type Strains, Phase IV (KMG-IV): sequencing the most valuable type-strain genomes for metagenomic binning, comparative biology and taxonomic classification.</title>
        <authorList>
            <person name="Goeker M."/>
        </authorList>
    </citation>
    <scope>NUCLEOTIDE SEQUENCE [LARGE SCALE GENOMIC DNA]</scope>
    <source>
        <strain evidence="1 2">SS015</strain>
    </source>
</reference>
<dbReference type="EMBL" id="VNIB01000003">
    <property type="protein sequence ID" value="TYO99306.1"/>
    <property type="molecule type" value="Genomic_DNA"/>
</dbReference>
<sequence>MKAVLFDLDNTLYPPERDLFSLIDVRINRYMEEVVGIAAAEVDGLRRRYWRDYGATLQGLVRHYAVDPEDYLHYVHDVDVGSRLRPDPVLRDTLAALLLPRYVFTNGSSDHAERVLAALGLEDVFAGIFDIRIANYQPKPNRDPYEEVLQSLGLQAGQCIMVEDSLDNLHTAKKLGMATVLVGEGPAAAHVDHHAPDVCSAARAVDDLSRRAGGWS</sequence>
<dbReference type="PANTHER" id="PTHR12725:SF117">
    <property type="entry name" value="HALOACID DEHALOGENASE-LIKE HYDROLASE"/>
    <property type="match status" value="1"/>
</dbReference>
<dbReference type="InterPro" id="IPR023214">
    <property type="entry name" value="HAD_sf"/>
</dbReference>
<keyword evidence="2" id="KW-1185">Reference proteome</keyword>
<proteinExistence type="predicted"/>
<dbReference type="InterPro" id="IPR010237">
    <property type="entry name" value="Pyr-5-nucltdase"/>
</dbReference>
<comment type="caution">
    <text evidence="1">The sequence shown here is derived from an EMBL/GenBank/DDBJ whole genome shotgun (WGS) entry which is preliminary data.</text>
</comment>
<dbReference type="InterPro" id="IPR036412">
    <property type="entry name" value="HAD-like_sf"/>
</dbReference>
<evidence type="ECO:0000313" key="1">
    <source>
        <dbReference type="EMBL" id="TYO99306.1"/>
    </source>
</evidence>
<dbReference type="SFLD" id="SFLDG01132">
    <property type="entry name" value="C1.5.3:_5'-Nucleotidase_Like"/>
    <property type="match status" value="1"/>
</dbReference>
<dbReference type="NCBIfam" id="TIGR01993">
    <property type="entry name" value="Pyr-5-nucltdase"/>
    <property type="match status" value="1"/>
</dbReference>
<dbReference type="Gene3D" id="1.10.150.450">
    <property type="match status" value="1"/>
</dbReference>
<accession>A0A5D3WMJ9</accession>
<organism evidence="1 2">
    <name type="scientific">Geothermobacter ehrlichii</name>
    <dbReference type="NCBI Taxonomy" id="213224"/>
    <lineage>
        <taxon>Bacteria</taxon>
        <taxon>Pseudomonadati</taxon>
        <taxon>Thermodesulfobacteriota</taxon>
        <taxon>Desulfuromonadia</taxon>
        <taxon>Desulfuromonadales</taxon>
        <taxon>Geothermobacteraceae</taxon>
        <taxon>Geothermobacter</taxon>
    </lineage>
</organism>
<dbReference type="RefSeq" id="WP_148895226.1">
    <property type="nucleotide sequence ID" value="NZ_VNIB01000003.1"/>
</dbReference>
<dbReference type="AlphaFoldDB" id="A0A5D3WMJ9"/>
<dbReference type="Gene3D" id="3.40.50.1000">
    <property type="entry name" value="HAD superfamily/HAD-like"/>
    <property type="match status" value="1"/>
</dbReference>
<dbReference type="NCBIfam" id="TIGR01509">
    <property type="entry name" value="HAD-SF-IA-v3"/>
    <property type="match status" value="1"/>
</dbReference>
<dbReference type="GO" id="GO:0016787">
    <property type="term" value="F:hydrolase activity"/>
    <property type="evidence" value="ECO:0007669"/>
    <property type="project" value="UniProtKB-KW"/>
</dbReference>
<keyword evidence="1" id="KW-0378">Hydrolase</keyword>
<dbReference type="Proteomes" id="UP000324159">
    <property type="component" value="Unassembled WGS sequence"/>
</dbReference>
<dbReference type="SFLD" id="SFLDG01129">
    <property type="entry name" value="C1.5:_HAD__Beta-PGM__Phosphata"/>
    <property type="match status" value="1"/>
</dbReference>
<evidence type="ECO:0000313" key="2">
    <source>
        <dbReference type="Proteomes" id="UP000324159"/>
    </source>
</evidence>